<evidence type="ECO:0000313" key="1">
    <source>
        <dbReference type="EMBL" id="KAF8907253.1"/>
    </source>
</evidence>
<dbReference type="OrthoDB" id="2269034at2759"/>
<proteinExistence type="predicted"/>
<evidence type="ECO:0008006" key="3">
    <source>
        <dbReference type="Google" id="ProtNLM"/>
    </source>
</evidence>
<accession>A0A9P5TQR7</accession>
<name>A0A9P5TQR7_GYMJU</name>
<gene>
    <name evidence="1" type="ORF">CPB84DRAFT_1768703</name>
</gene>
<organism evidence="1 2">
    <name type="scientific">Gymnopilus junonius</name>
    <name type="common">Spectacular rustgill mushroom</name>
    <name type="synonym">Gymnopilus spectabilis subsp. junonius</name>
    <dbReference type="NCBI Taxonomy" id="109634"/>
    <lineage>
        <taxon>Eukaryota</taxon>
        <taxon>Fungi</taxon>
        <taxon>Dikarya</taxon>
        <taxon>Basidiomycota</taxon>
        <taxon>Agaricomycotina</taxon>
        <taxon>Agaricomycetes</taxon>
        <taxon>Agaricomycetidae</taxon>
        <taxon>Agaricales</taxon>
        <taxon>Agaricineae</taxon>
        <taxon>Hymenogastraceae</taxon>
        <taxon>Gymnopilus</taxon>
    </lineage>
</organism>
<comment type="caution">
    <text evidence="1">The sequence shown here is derived from an EMBL/GenBank/DDBJ whole genome shotgun (WGS) entry which is preliminary data.</text>
</comment>
<evidence type="ECO:0000313" key="2">
    <source>
        <dbReference type="Proteomes" id="UP000724874"/>
    </source>
</evidence>
<dbReference type="Proteomes" id="UP000724874">
    <property type="component" value="Unassembled WGS sequence"/>
</dbReference>
<dbReference type="AlphaFoldDB" id="A0A9P5TQR7"/>
<dbReference type="EMBL" id="JADNYJ010000015">
    <property type="protein sequence ID" value="KAF8907253.1"/>
    <property type="molecule type" value="Genomic_DNA"/>
</dbReference>
<protein>
    <recommendedName>
        <fullName evidence="3">F-box domain-containing protein</fullName>
    </recommendedName>
</protein>
<sequence length="550" mass="62871">MGSALAKNFSLDANKIDFHIYEPCRMENGEGCPPCREIQDVERQIYEASGVAVEKLIKRRQYLKSAINEMHDPISRQLPPEIASTVFQFYIHDGSDPLWNEHEESPNPFVLGAVCRAWREIAWSTPRLWATLSLLFYLPVSGTKMATLVQLAQQWLDRAGQLPLTITFRTESGSPIEIRAMHAVLYCMIDLIKQYYSRWHRLSLDVDGILLPHFFLHLRGKCMIQMLQIGDASIHSTFDESLFDDIDFIPSKIIMTNIRLRRMTFFWDNVTYVELCDIPLDDCLEVLCRALKLKKYRISDILQPGDHFPLPMSPIVHTNLEDLKIIHTISPPYFLNWFFANIKLPCLASLSCQLLTGDCSLSSAVFESFFDRSLCRLSNFRMATRFEDDDSVSILRKTPYLKNLDLSIHGQSSSTLNPLFQLLGRTALIAYKDSKREVFLPSLQSLKIWVQTSDLKEFGWGLVPHIFGPLSDIGVKERRPLQDLTISLRWPLNPPPEERSLSEFGSVILSQFLELRNAGISLQLSALKEDLLLPSKTGGADMREVQVLNS</sequence>
<reference evidence="1" key="1">
    <citation type="submission" date="2020-11" db="EMBL/GenBank/DDBJ databases">
        <authorList>
            <consortium name="DOE Joint Genome Institute"/>
            <person name="Ahrendt S."/>
            <person name="Riley R."/>
            <person name="Andreopoulos W."/>
            <person name="LaButti K."/>
            <person name="Pangilinan J."/>
            <person name="Ruiz-duenas F.J."/>
            <person name="Barrasa J.M."/>
            <person name="Sanchez-Garcia M."/>
            <person name="Camarero S."/>
            <person name="Miyauchi S."/>
            <person name="Serrano A."/>
            <person name="Linde D."/>
            <person name="Babiker R."/>
            <person name="Drula E."/>
            <person name="Ayuso-Fernandez I."/>
            <person name="Pacheco R."/>
            <person name="Padilla G."/>
            <person name="Ferreira P."/>
            <person name="Barriuso J."/>
            <person name="Kellner H."/>
            <person name="Castanera R."/>
            <person name="Alfaro M."/>
            <person name="Ramirez L."/>
            <person name="Pisabarro A.G."/>
            <person name="Kuo A."/>
            <person name="Tritt A."/>
            <person name="Lipzen A."/>
            <person name="He G."/>
            <person name="Yan M."/>
            <person name="Ng V."/>
            <person name="Cullen D."/>
            <person name="Martin F."/>
            <person name="Rosso M.-N."/>
            <person name="Henrissat B."/>
            <person name="Hibbett D."/>
            <person name="Martinez A.T."/>
            <person name="Grigoriev I.V."/>
        </authorList>
    </citation>
    <scope>NUCLEOTIDE SEQUENCE</scope>
    <source>
        <strain evidence="1">AH 44721</strain>
    </source>
</reference>
<keyword evidence="2" id="KW-1185">Reference proteome</keyword>